<evidence type="ECO:0000256" key="6">
    <source>
        <dbReference type="SAM" id="Phobius"/>
    </source>
</evidence>
<dbReference type="InterPro" id="IPR036179">
    <property type="entry name" value="Ig-like_dom_sf"/>
</dbReference>
<feature type="domain" description="Ig-like" evidence="7">
    <location>
        <begin position="5"/>
        <end position="148"/>
    </location>
</feature>
<evidence type="ECO:0000256" key="3">
    <source>
        <dbReference type="ARBA" id="ARBA00022989"/>
    </source>
</evidence>
<dbReference type="Gene3D" id="2.60.40.10">
    <property type="entry name" value="Immunoglobulins"/>
    <property type="match status" value="2"/>
</dbReference>
<evidence type="ECO:0000313" key="8">
    <source>
        <dbReference type="EMBL" id="KAJ8322337.1"/>
    </source>
</evidence>
<keyword evidence="3 6" id="KW-1133">Transmembrane helix</keyword>
<organism evidence="8 9">
    <name type="scientific">Tegillarca granosa</name>
    <name type="common">Malaysian cockle</name>
    <name type="synonym">Anadara granosa</name>
    <dbReference type="NCBI Taxonomy" id="220873"/>
    <lineage>
        <taxon>Eukaryota</taxon>
        <taxon>Metazoa</taxon>
        <taxon>Spiralia</taxon>
        <taxon>Lophotrochozoa</taxon>
        <taxon>Mollusca</taxon>
        <taxon>Bivalvia</taxon>
        <taxon>Autobranchia</taxon>
        <taxon>Pteriomorphia</taxon>
        <taxon>Arcoida</taxon>
        <taxon>Arcoidea</taxon>
        <taxon>Arcidae</taxon>
        <taxon>Tegillarca</taxon>
    </lineage>
</organism>
<dbReference type="Pfam" id="PF13882">
    <property type="entry name" value="Bravo_FIGEY"/>
    <property type="match status" value="1"/>
</dbReference>
<feature type="transmembrane region" description="Helical" evidence="6">
    <location>
        <begin position="259"/>
        <end position="283"/>
    </location>
</feature>
<sequence length="377" mass="42831">LERPPAIQSKLKSRYYVSKSVVHKMFPCQADGNPKPTVYWTQNSQKFDSTELKRIYPNGTLHIVKIVTDLTKPPYKIDWGRYQPESNLGPIQWFREDSVTGMEVEIFSGGNYSIEDSERKLIFKYVNEKDEGRYVCQLKGIRNTCFLNVTSPPIFDDETKDKPQMLTLPEGEDAKDGEYTLSQRDMILSKLFEFSNGRKNVTINAENLQGSEIYQVIGVYTVVIRHKYENKTLTSEFTTDSTIEPPIPTVGPQLAAFDFWILAVVLGCLVLFVVIILIICLCYRNRGGTYPVDKKEVEAGHDPEKELKESGFHDLSRADDFDNPGYDNVSLSSLKPIESDEDSMGDYEGEIDVSKFNEDGSFIGLYAEKKKPTQSTV</sequence>
<dbReference type="PROSITE" id="PS50835">
    <property type="entry name" value="IG_LIKE"/>
    <property type="match status" value="1"/>
</dbReference>
<name>A0ABQ9FZM6_TEGGR</name>
<evidence type="ECO:0000256" key="5">
    <source>
        <dbReference type="SAM" id="MobiDB-lite"/>
    </source>
</evidence>
<dbReference type="EMBL" id="JARBDR010000018">
    <property type="protein sequence ID" value="KAJ8322337.1"/>
    <property type="molecule type" value="Genomic_DNA"/>
</dbReference>
<proteinExistence type="predicted"/>
<keyword evidence="2 6" id="KW-0812">Transmembrane</keyword>
<gene>
    <name evidence="8" type="ORF">KUTeg_000808</name>
</gene>
<comment type="subcellular location">
    <subcellularLocation>
        <location evidence="1">Membrane</location>
        <topology evidence="1">Single-pass membrane protein</topology>
    </subcellularLocation>
</comment>
<comment type="caution">
    <text evidence="8">The sequence shown here is derived from an EMBL/GenBank/DDBJ whole genome shotgun (WGS) entry which is preliminary data.</text>
</comment>
<dbReference type="InterPro" id="IPR007110">
    <property type="entry name" value="Ig-like_dom"/>
</dbReference>
<evidence type="ECO:0000313" key="9">
    <source>
        <dbReference type="Proteomes" id="UP001217089"/>
    </source>
</evidence>
<reference evidence="8 9" key="1">
    <citation type="submission" date="2022-12" db="EMBL/GenBank/DDBJ databases">
        <title>Chromosome-level genome of Tegillarca granosa.</title>
        <authorList>
            <person name="Kim J."/>
        </authorList>
    </citation>
    <scope>NUCLEOTIDE SEQUENCE [LARGE SCALE GENOMIC DNA]</scope>
    <source>
        <strain evidence="8">Teg-2019</strain>
        <tissue evidence="8">Adductor muscle</tissue>
    </source>
</reference>
<protein>
    <recommendedName>
        <fullName evidence="7">Ig-like domain-containing protein</fullName>
    </recommendedName>
</protein>
<dbReference type="InterPro" id="IPR026966">
    <property type="entry name" value="Neurofascin/L1/NrCAM_C"/>
</dbReference>
<evidence type="ECO:0000256" key="2">
    <source>
        <dbReference type="ARBA" id="ARBA00022692"/>
    </source>
</evidence>
<evidence type="ECO:0000256" key="4">
    <source>
        <dbReference type="ARBA" id="ARBA00023136"/>
    </source>
</evidence>
<dbReference type="Proteomes" id="UP001217089">
    <property type="component" value="Unassembled WGS sequence"/>
</dbReference>
<keyword evidence="9" id="KW-1185">Reference proteome</keyword>
<evidence type="ECO:0000256" key="1">
    <source>
        <dbReference type="ARBA" id="ARBA00004167"/>
    </source>
</evidence>
<feature type="non-terminal residue" evidence="8">
    <location>
        <position position="1"/>
    </location>
</feature>
<keyword evidence="4 6" id="KW-0472">Membrane</keyword>
<evidence type="ECO:0000259" key="7">
    <source>
        <dbReference type="PROSITE" id="PS50835"/>
    </source>
</evidence>
<dbReference type="SUPFAM" id="SSF48726">
    <property type="entry name" value="Immunoglobulin"/>
    <property type="match status" value="2"/>
</dbReference>
<dbReference type="InterPro" id="IPR013783">
    <property type="entry name" value="Ig-like_fold"/>
</dbReference>
<feature type="region of interest" description="Disordered" evidence="5">
    <location>
        <begin position="317"/>
        <end position="346"/>
    </location>
</feature>
<accession>A0ABQ9FZM6</accession>